<evidence type="ECO:0000259" key="5">
    <source>
        <dbReference type="Pfam" id="PF09375"/>
    </source>
</evidence>
<comment type="subcellular location">
    <subcellularLocation>
        <location evidence="1">Cell envelope</location>
    </subcellularLocation>
</comment>
<evidence type="ECO:0000313" key="7">
    <source>
        <dbReference type="Proteomes" id="UP001596106"/>
    </source>
</evidence>
<dbReference type="InterPro" id="IPR038352">
    <property type="entry name" value="Imelysin_sf"/>
</dbReference>
<feature type="signal peptide" evidence="4">
    <location>
        <begin position="1"/>
        <end position="21"/>
    </location>
</feature>
<feature type="chain" id="PRO_5047146595" evidence="4">
    <location>
        <begin position="22"/>
        <end position="388"/>
    </location>
</feature>
<feature type="region of interest" description="Disordered" evidence="3">
    <location>
        <begin position="26"/>
        <end position="45"/>
    </location>
</feature>
<evidence type="ECO:0000256" key="3">
    <source>
        <dbReference type="SAM" id="MobiDB-lite"/>
    </source>
</evidence>
<dbReference type="Gene3D" id="1.20.1420.20">
    <property type="entry name" value="M75 peptidase, HXXE motif"/>
    <property type="match status" value="1"/>
</dbReference>
<keyword evidence="2 4" id="KW-0732">Signal</keyword>
<dbReference type="Proteomes" id="UP001596106">
    <property type="component" value="Unassembled WGS sequence"/>
</dbReference>
<keyword evidence="7" id="KW-1185">Reference proteome</keyword>
<organism evidence="6 7">
    <name type="scientific">Larkinella bovis</name>
    <dbReference type="NCBI Taxonomy" id="683041"/>
    <lineage>
        <taxon>Bacteria</taxon>
        <taxon>Pseudomonadati</taxon>
        <taxon>Bacteroidota</taxon>
        <taxon>Cytophagia</taxon>
        <taxon>Cytophagales</taxon>
        <taxon>Spirosomataceae</taxon>
        <taxon>Larkinella</taxon>
    </lineage>
</organism>
<evidence type="ECO:0000256" key="4">
    <source>
        <dbReference type="SAM" id="SignalP"/>
    </source>
</evidence>
<dbReference type="InterPro" id="IPR034984">
    <property type="entry name" value="Imelysin-like_IPPA"/>
</dbReference>
<sequence length="388" mass="42355">MIYLRWKTFAVLCLFMGIVWACSSSKEGGDPDPKPDPDPTNPVGTDRKAMLTHLADHIILPSYANFKTKFDLMLTKSDAFAAKPDPTTLTEFRQAWADAYVEWQKVELFDVGPAESRTLRYFFNIYPANAAGIEENIVAPSVVLDLPSAYPKQGFPAIDYLINGLAATDDAILQRYTTVADAAKRIAYLKLITNQMKTVLTAVITDWTTGGYRDKFVNSTGIDVGGSTSKLVNGYVLHYERYIRSGKFGIPSGAMANGVPAPDKVEAFYKKDLALTLAKTAHQAVVDFFNGKDVKTGQEGPGFKSYLNALGAKDSQTGKSLAEVINAQFDASAAKLNALKPNLSDEVKTNNAAVTAVYTEMQRAVRMLKVDMTSAMSITITYVDTDGD</sequence>
<feature type="compositionally biased region" description="Basic and acidic residues" evidence="3">
    <location>
        <begin position="27"/>
        <end position="37"/>
    </location>
</feature>
<proteinExistence type="predicted"/>
<dbReference type="InterPro" id="IPR018976">
    <property type="entry name" value="Imelysin-like"/>
</dbReference>
<reference evidence="7" key="1">
    <citation type="journal article" date="2019" name="Int. J. Syst. Evol. Microbiol.">
        <title>The Global Catalogue of Microorganisms (GCM) 10K type strain sequencing project: providing services to taxonomists for standard genome sequencing and annotation.</title>
        <authorList>
            <consortium name="The Broad Institute Genomics Platform"/>
            <consortium name="The Broad Institute Genome Sequencing Center for Infectious Disease"/>
            <person name="Wu L."/>
            <person name="Ma J."/>
        </authorList>
    </citation>
    <scope>NUCLEOTIDE SEQUENCE [LARGE SCALE GENOMIC DNA]</scope>
    <source>
        <strain evidence="7">CCUG 55250</strain>
    </source>
</reference>
<protein>
    <submittedName>
        <fullName evidence="6">Imelysin family protein</fullName>
    </submittedName>
</protein>
<comment type="caution">
    <text evidence="6">The sequence shown here is derived from an EMBL/GenBank/DDBJ whole genome shotgun (WGS) entry which is preliminary data.</text>
</comment>
<dbReference type="CDD" id="cd14659">
    <property type="entry name" value="Imelysin-like_IPPA"/>
    <property type="match status" value="1"/>
</dbReference>
<evidence type="ECO:0000256" key="2">
    <source>
        <dbReference type="ARBA" id="ARBA00022729"/>
    </source>
</evidence>
<gene>
    <name evidence="6" type="ORF">ACFPMF_12490</name>
</gene>
<feature type="domain" description="Imelysin-like" evidence="5">
    <location>
        <begin position="59"/>
        <end position="363"/>
    </location>
</feature>
<name>A0ABW0IB53_9BACT</name>
<accession>A0ABW0IB53</accession>
<evidence type="ECO:0000256" key="1">
    <source>
        <dbReference type="ARBA" id="ARBA00004196"/>
    </source>
</evidence>
<dbReference type="RefSeq" id="WP_379845208.1">
    <property type="nucleotide sequence ID" value="NZ_JBHSMA010000003.1"/>
</dbReference>
<dbReference type="Pfam" id="PF09375">
    <property type="entry name" value="Peptidase_M75"/>
    <property type="match status" value="1"/>
</dbReference>
<dbReference type="EMBL" id="JBHSMA010000003">
    <property type="protein sequence ID" value="MFC5410134.1"/>
    <property type="molecule type" value="Genomic_DNA"/>
</dbReference>
<evidence type="ECO:0000313" key="6">
    <source>
        <dbReference type="EMBL" id="MFC5410134.1"/>
    </source>
</evidence>